<dbReference type="CDD" id="cd00586">
    <property type="entry name" value="4HBT"/>
    <property type="match status" value="1"/>
</dbReference>
<evidence type="ECO:0000313" key="1">
    <source>
        <dbReference type="EMBL" id="GIF84843.1"/>
    </source>
</evidence>
<accession>A0A8J3JTQ7</accession>
<protein>
    <submittedName>
        <fullName evidence="1">Thioesterase</fullName>
    </submittedName>
</protein>
<dbReference type="AlphaFoldDB" id="A0A8J3JTQ7"/>
<dbReference type="SUPFAM" id="SSF54637">
    <property type="entry name" value="Thioesterase/thiol ester dehydrase-isomerase"/>
    <property type="match status" value="1"/>
</dbReference>
<dbReference type="Pfam" id="PF13279">
    <property type="entry name" value="4HBT_2"/>
    <property type="match status" value="1"/>
</dbReference>
<dbReference type="InterPro" id="IPR029069">
    <property type="entry name" value="HotDog_dom_sf"/>
</dbReference>
<gene>
    <name evidence="1" type="ORF">Cba03nite_61920</name>
</gene>
<proteinExistence type="predicted"/>
<dbReference type="PANTHER" id="PTHR31793">
    <property type="entry name" value="4-HYDROXYBENZOYL-COA THIOESTERASE FAMILY MEMBER"/>
    <property type="match status" value="1"/>
</dbReference>
<keyword evidence="2" id="KW-1185">Reference proteome</keyword>
<reference evidence="1 2" key="1">
    <citation type="submission" date="2021-01" db="EMBL/GenBank/DDBJ databases">
        <title>Whole genome shotgun sequence of Catellatospora bangladeshensis NBRC 107357.</title>
        <authorList>
            <person name="Komaki H."/>
            <person name="Tamura T."/>
        </authorList>
    </citation>
    <scope>NUCLEOTIDE SEQUENCE [LARGE SCALE GENOMIC DNA]</scope>
    <source>
        <strain evidence="1 2">NBRC 107357</strain>
    </source>
</reference>
<dbReference type="GO" id="GO:0047617">
    <property type="term" value="F:fatty acyl-CoA hydrolase activity"/>
    <property type="evidence" value="ECO:0007669"/>
    <property type="project" value="TreeGrafter"/>
</dbReference>
<sequence length="139" mass="15538">MAEPLLTYRGVVHPWHCDHMGHMNVMWYSGKFDEATWNLFAELGITADYLRTASRGMAAVEQHITYQRELFPGDTVTVHTELLEVRDKVLKARHTMRTGSGETAAVMILTAVHLDTGPRRATPMPPAVLKAARDLLPAT</sequence>
<organism evidence="1 2">
    <name type="scientific">Catellatospora bangladeshensis</name>
    <dbReference type="NCBI Taxonomy" id="310355"/>
    <lineage>
        <taxon>Bacteria</taxon>
        <taxon>Bacillati</taxon>
        <taxon>Actinomycetota</taxon>
        <taxon>Actinomycetes</taxon>
        <taxon>Micromonosporales</taxon>
        <taxon>Micromonosporaceae</taxon>
        <taxon>Catellatospora</taxon>
    </lineage>
</organism>
<comment type="caution">
    <text evidence="1">The sequence shown here is derived from an EMBL/GenBank/DDBJ whole genome shotgun (WGS) entry which is preliminary data.</text>
</comment>
<dbReference type="Gene3D" id="3.10.129.10">
    <property type="entry name" value="Hotdog Thioesterase"/>
    <property type="match status" value="1"/>
</dbReference>
<dbReference type="Proteomes" id="UP000601223">
    <property type="component" value="Unassembled WGS sequence"/>
</dbReference>
<evidence type="ECO:0000313" key="2">
    <source>
        <dbReference type="Proteomes" id="UP000601223"/>
    </source>
</evidence>
<dbReference type="PANTHER" id="PTHR31793:SF2">
    <property type="entry name" value="BLR1345 PROTEIN"/>
    <property type="match status" value="1"/>
</dbReference>
<dbReference type="InterPro" id="IPR050563">
    <property type="entry name" value="4-hydroxybenzoyl-CoA_TE"/>
</dbReference>
<dbReference type="EMBL" id="BONF01000041">
    <property type="protein sequence ID" value="GIF84843.1"/>
    <property type="molecule type" value="Genomic_DNA"/>
</dbReference>
<name>A0A8J3JTQ7_9ACTN</name>